<proteinExistence type="predicted"/>
<keyword evidence="2 5" id="KW-0032">Aminotransferase</keyword>
<dbReference type="PANTHER" id="PTHR42832:SF3">
    <property type="entry name" value="L-GLUTAMINE--4-(METHYLSULFANYL)-2-OXOBUTANOATE AMINOTRANSFERASE"/>
    <property type="match status" value="1"/>
</dbReference>
<evidence type="ECO:0000259" key="4">
    <source>
        <dbReference type="Pfam" id="PF00155"/>
    </source>
</evidence>
<reference evidence="6" key="1">
    <citation type="submission" date="2019-11" db="EMBL/GenBank/DDBJ databases">
        <title>Complete genome sequence of Corynebacterium kalinowskii 1959, a novel Corynebacterium species isolated from soil of a small paddock in Vilsendorf, Germany.</title>
        <authorList>
            <person name="Schaffert L."/>
            <person name="Ruwe M."/>
            <person name="Milse J."/>
            <person name="Hanuschka K."/>
            <person name="Ortseifen V."/>
            <person name="Droste J."/>
            <person name="Brandt D."/>
            <person name="Schlueter L."/>
            <person name="Kutter Y."/>
            <person name="Vinke S."/>
            <person name="Viehoefer P."/>
            <person name="Jacob L."/>
            <person name="Luebke N.-C."/>
            <person name="Schulte-Berndt E."/>
            <person name="Hain C."/>
            <person name="Linder M."/>
            <person name="Schmidt P."/>
            <person name="Wollenschlaeger L."/>
            <person name="Luttermann T."/>
            <person name="Thieme E."/>
            <person name="Hassa J."/>
            <person name="Haak M."/>
            <person name="Wittchen M."/>
            <person name="Mentz A."/>
            <person name="Persicke M."/>
            <person name="Busche T."/>
            <person name="Ruckert C."/>
        </authorList>
    </citation>
    <scope>NUCLEOTIDE SEQUENCE [LARGE SCALE GENOMIC DNA]</scope>
    <source>
        <strain evidence="6">1959</strain>
    </source>
</reference>
<dbReference type="RefSeq" id="WP_156192726.1">
    <property type="nucleotide sequence ID" value="NZ_CP046452.1"/>
</dbReference>
<dbReference type="EC" id="2.6.1.83" evidence="5"/>
<keyword evidence="3 5" id="KW-0808">Transferase</keyword>
<dbReference type="Gene3D" id="3.40.640.10">
    <property type="entry name" value="Type I PLP-dependent aspartate aminotransferase-like (Major domain)"/>
    <property type="match status" value="1"/>
</dbReference>
<dbReference type="Proteomes" id="UP000427071">
    <property type="component" value="Chromosome"/>
</dbReference>
<dbReference type="InterPro" id="IPR019880">
    <property type="entry name" value="OxyQ"/>
</dbReference>
<dbReference type="EMBL" id="CP046452">
    <property type="protein sequence ID" value="QGU02405.1"/>
    <property type="molecule type" value="Genomic_DNA"/>
</dbReference>
<organism evidence="5 6">
    <name type="scientific">Corynebacterium kalinowskii</name>
    <dbReference type="NCBI Taxonomy" id="2675216"/>
    <lineage>
        <taxon>Bacteria</taxon>
        <taxon>Bacillati</taxon>
        <taxon>Actinomycetota</taxon>
        <taxon>Actinomycetes</taxon>
        <taxon>Mycobacteriales</taxon>
        <taxon>Corynebacteriaceae</taxon>
        <taxon>Corynebacterium</taxon>
    </lineage>
</organism>
<sequence>MPARLRNVLGSRLPEFPWDTLAGAKERAAQHPDGVVDLSIGTPIDEVAPGIQLALASNSAFPGYPPTEGVAGLREDIVSWLERRYGVTGFEPDYVQPVVGTKEAVSLAPLMLGVGEGHTVVIPEVAYPTYEVAALTSGARVLRADSLTQLGPLTPTLMFINTPANPTGKVLGLEHLKKVVSWAQQRGVIVISDECYIGLGWSDANPPVSILDPRVNGGDLTGLLALHSLSKSSNLASYRFGFFAGDPALIAELRLARKHLGLMVPYAVQHAARAALNDDDQEAMQKLRYATRRARLMRALVDAGFTIEDSEAGLYLWATRGEAGRATVDWFAERGILVAPGEFYGPKGANFVRIALTGSDEAIAAACARLG</sequence>
<evidence type="ECO:0000256" key="3">
    <source>
        <dbReference type="ARBA" id="ARBA00022679"/>
    </source>
</evidence>
<dbReference type="InterPro" id="IPR015422">
    <property type="entry name" value="PyrdxlP-dep_Trfase_small"/>
</dbReference>
<evidence type="ECO:0000313" key="5">
    <source>
        <dbReference type="EMBL" id="QGU02405.1"/>
    </source>
</evidence>
<dbReference type="GO" id="GO:0010285">
    <property type="term" value="F:L,L-diaminopimelate aminotransferase activity"/>
    <property type="evidence" value="ECO:0007669"/>
    <property type="project" value="UniProtKB-EC"/>
</dbReference>
<evidence type="ECO:0000256" key="2">
    <source>
        <dbReference type="ARBA" id="ARBA00022576"/>
    </source>
</evidence>
<dbReference type="InterPro" id="IPR004839">
    <property type="entry name" value="Aminotransferase_I/II_large"/>
</dbReference>
<evidence type="ECO:0000313" key="6">
    <source>
        <dbReference type="Proteomes" id="UP000427071"/>
    </source>
</evidence>
<dbReference type="PANTHER" id="PTHR42832">
    <property type="entry name" value="AMINO ACID AMINOTRANSFERASE"/>
    <property type="match status" value="1"/>
</dbReference>
<keyword evidence="6" id="KW-1185">Reference proteome</keyword>
<dbReference type="InterPro" id="IPR015424">
    <property type="entry name" value="PyrdxlP-dep_Trfase"/>
</dbReference>
<dbReference type="Pfam" id="PF00155">
    <property type="entry name" value="Aminotran_1_2"/>
    <property type="match status" value="1"/>
</dbReference>
<dbReference type="CDD" id="cd00609">
    <property type="entry name" value="AAT_like"/>
    <property type="match status" value="1"/>
</dbReference>
<dbReference type="NCBIfam" id="TIGR03539">
    <property type="entry name" value="DapC_actino"/>
    <property type="match status" value="1"/>
</dbReference>
<dbReference type="KEGG" id="ckw:CKALI_07715"/>
<dbReference type="InterPro" id="IPR050881">
    <property type="entry name" value="LL-DAP_aminotransferase"/>
</dbReference>
<protein>
    <submittedName>
        <fullName evidence="5">LL-diaminopimelate aminotransferase</fullName>
        <ecNumber evidence="5">2.6.1.83</ecNumber>
    </submittedName>
</protein>
<dbReference type="Gene3D" id="3.90.1150.10">
    <property type="entry name" value="Aspartate Aminotransferase, domain 1"/>
    <property type="match status" value="1"/>
</dbReference>
<dbReference type="SUPFAM" id="SSF53383">
    <property type="entry name" value="PLP-dependent transferases"/>
    <property type="match status" value="1"/>
</dbReference>
<dbReference type="AlphaFoldDB" id="A0A6B8VTY8"/>
<name>A0A6B8VTY8_9CORY</name>
<accession>A0A6B8VTY8</accession>
<comment type="cofactor">
    <cofactor evidence="1">
        <name>pyridoxal 5'-phosphate</name>
        <dbReference type="ChEBI" id="CHEBI:597326"/>
    </cofactor>
</comment>
<dbReference type="GO" id="GO:0030170">
    <property type="term" value="F:pyridoxal phosphate binding"/>
    <property type="evidence" value="ECO:0007669"/>
    <property type="project" value="InterPro"/>
</dbReference>
<gene>
    <name evidence="5" type="primary">dapL</name>
    <name evidence="5" type="ORF">CKALI_07715</name>
</gene>
<evidence type="ECO:0000256" key="1">
    <source>
        <dbReference type="ARBA" id="ARBA00001933"/>
    </source>
</evidence>
<dbReference type="InterPro" id="IPR015421">
    <property type="entry name" value="PyrdxlP-dep_Trfase_major"/>
</dbReference>
<feature type="domain" description="Aminotransferase class I/classII large" evidence="4">
    <location>
        <begin position="35"/>
        <end position="370"/>
    </location>
</feature>